<dbReference type="EMBL" id="SMTK01000001">
    <property type="protein sequence ID" value="TDK27999.1"/>
    <property type="molecule type" value="Genomic_DNA"/>
</dbReference>
<feature type="region of interest" description="Disordered" evidence="1">
    <location>
        <begin position="1"/>
        <end position="20"/>
    </location>
</feature>
<keyword evidence="4" id="KW-1185">Reference proteome</keyword>
<dbReference type="Proteomes" id="UP000295411">
    <property type="component" value="Unassembled WGS sequence"/>
</dbReference>
<evidence type="ECO:0000313" key="4">
    <source>
        <dbReference type="Proteomes" id="UP000295411"/>
    </source>
</evidence>
<protein>
    <submittedName>
        <fullName evidence="3">DUF4190 domain-containing protein</fullName>
    </submittedName>
</protein>
<sequence length="109" mass="11234">MTQGYQQSPSTKGEERTNPGRSLGITGFVLSILGPLSVIGLILSIIAFVQSRRAGMKNGFALAGIIIGAALSVAGITLLTVGITSVIQTCAELGDGVHERNGITYTCNV</sequence>
<keyword evidence="2" id="KW-1133">Transmembrane helix</keyword>
<evidence type="ECO:0000256" key="2">
    <source>
        <dbReference type="SAM" id="Phobius"/>
    </source>
</evidence>
<name>A0A4R5U2U9_9MICC</name>
<proteinExistence type="predicted"/>
<accession>A0A4R5U2U9</accession>
<feature type="transmembrane region" description="Helical" evidence="2">
    <location>
        <begin position="25"/>
        <end position="48"/>
    </location>
</feature>
<dbReference type="OrthoDB" id="5076418at2"/>
<dbReference type="RefSeq" id="WP_133402412.1">
    <property type="nucleotide sequence ID" value="NZ_SMTK01000001.1"/>
</dbReference>
<reference evidence="3 4" key="1">
    <citation type="submission" date="2019-03" db="EMBL/GenBank/DDBJ databases">
        <title>Arthrobacter sp. nov., an bacterium isolated from biocrust in Mu Us Desert.</title>
        <authorList>
            <person name="Lixiong L."/>
        </authorList>
    </citation>
    <scope>NUCLEOTIDE SEQUENCE [LARGE SCALE GENOMIC DNA]</scope>
    <source>
        <strain evidence="3 4">SLN-3</strain>
    </source>
</reference>
<keyword evidence="2" id="KW-0472">Membrane</keyword>
<keyword evidence="2" id="KW-0812">Transmembrane</keyword>
<comment type="caution">
    <text evidence="3">The sequence shown here is derived from an EMBL/GenBank/DDBJ whole genome shotgun (WGS) entry which is preliminary data.</text>
</comment>
<evidence type="ECO:0000256" key="1">
    <source>
        <dbReference type="SAM" id="MobiDB-lite"/>
    </source>
</evidence>
<feature type="transmembrane region" description="Helical" evidence="2">
    <location>
        <begin position="60"/>
        <end position="83"/>
    </location>
</feature>
<evidence type="ECO:0000313" key="3">
    <source>
        <dbReference type="EMBL" id="TDK27999.1"/>
    </source>
</evidence>
<feature type="compositionally biased region" description="Polar residues" evidence="1">
    <location>
        <begin position="1"/>
        <end position="11"/>
    </location>
</feature>
<gene>
    <name evidence="3" type="ORF">E2F48_02530</name>
</gene>
<dbReference type="AlphaFoldDB" id="A0A4R5U2U9"/>
<organism evidence="3 4">
    <name type="scientific">Arthrobacter crusticola</name>
    <dbReference type="NCBI Taxonomy" id="2547960"/>
    <lineage>
        <taxon>Bacteria</taxon>
        <taxon>Bacillati</taxon>
        <taxon>Actinomycetota</taxon>
        <taxon>Actinomycetes</taxon>
        <taxon>Micrococcales</taxon>
        <taxon>Micrococcaceae</taxon>
        <taxon>Arthrobacter</taxon>
    </lineage>
</organism>